<dbReference type="Proteomes" id="UP000829685">
    <property type="component" value="Unassembled WGS sequence"/>
</dbReference>
<reference evidence="1" key="1">
    <citation type="submission" date="2021-03" db="EMBL/GenBank/DDBJ databases">
        <title>Revisited historic fungal species revealed as producer of novel bioactive compounds through whole genome sequencing and comparative genomics.</title>
        <authorList>
            <person name="Vignolle G.A."/>
            <person name="Hochenegger N."/>
            <person name="Mach R.L."/>
            <person name="Mach-Aigner A.R."/>
            <person name="Javad Rahimi M."/>
            <person name="Salim K.A."/>
            <person name="Chan C.M."/>
            <person name="Lim L.B.L."/>
            <person name="Cai F."/>
            <person name="Druzhinina I.S."/>
            <person name="U'Ren J.M."/>
            <person name="Derntl C."/>
        </authorList>
    </citation>
    <scope>NUCLEOTIDE SEQUENCE</scope>
    <source>
        <strain evidence="1">TUCIM 5799</strain>
    </source>
</reference>
<proteinExistence type="predicted"/>
<dbReference type="EMBL" id="JAFIMR010000006">
    <property type="protein sequence ID" value="KAI1877459.1"/>
    <property type="molecule type" value="Genomic_DNA"/>
</dbReference>
<keyword evidence="2" id="KW-1185">Reference proteome</keyword>
<gene>
    <name evidence="1" type="ORF">JX265_003467</name>
</gene>
<evidence type="ECO:0000313" key="2">
    <source>
        <dbReference type="Proteomes" id="UP000829685"/>
    </source>
</evidence>
<name>A0A9Q0ATI8_9PEZI</name>
<accession>A0A9Q0ATI8</accession>
<dbReference type="AlphaFoldDB" id="A0A9Q0ATI8"/>
<organism evidence="1 2">
    <name type="scientific">Neoarthrinium moseri</name>
    <dbReference type="NCBI Taxonomy" id="1658444"/>
    <lineage>
        <taxon>Eukaryota</taxon>
        <taxon>Fungi</taxon>
        <taxon>Dikarya</taxon>
        <taxon>Ascomycota</taxon>
        <taxon>Pezizomycotina</taxon>
        <taxon>Sordariomycetes</taxon>
        <taxon>Xylariomycetidae</taxon>
        <taxon>Amphisphaeriales</taxon>
        <taxon>Apiosporaceae</taxon>
        <taxon>Neoarthrinium</taxon>
    </lineage>
</organism>
<evidence type="ECO:0000313" key="1">
    <source>
        <dbReference type="EMBL" id="KAI1877459.1"/>
    </source>
</evidence>
<comment type="caution">
    <text evidence="1">The sequence shown here is derived from an EMBL/GenBank/DDBJ whole genome shotgun (WGS) entry which is preliminary data.</text>
</comment>
<sequence length="384" mass="43770">MDIDEQNEVLPNGTDNLIGELLVRRHNAGVAALTTESRGPQREVDNCPDLGLITAPLDGMNRLQQSRDQEISPRSMVSALLWELSTLHSDLDSMQPEARAADAARRFRYSYPFNKGMRQAEYVFWPYQYRYPPSNEPDFEPEPNSEGRWVLIIIRLENNPLPAHQWDRLATQVTIVDPVAHQRAQRRRAVEVRLEQILEAGHIRLVPGALEAHPTIAVPDLPDDELWATGHVCYAVAREMFRRLRVILGTGARGALAPCFYAGFEEPANHDHARKCMLSACALRAVEKSRYFGQLAVEVPAAQTVNGFDPVRLRGPHEQAYPEDVRYRSLWHDQPDPKHAGDFDDDERYARLWLRPPQEVFAKSLRTYHPDPYAAREIHPNAVD</sequence>
<protein>
    <submittedName>
        <fullName evidence="1">Uncharacterized protein</fullName>
    </submittedName>
</protein>